<keyword evidence="4" id="KW-1185">Reference proteome</keyword>
<feature type="domain" description="Laminin G" evidence="2">
    <location>
        <begin position="802"/>
        <end position="978"/>
    </location>
</feature>
<protein>
    <recommendedName>
        <fullName evidence="2">Laminin G domain-containing protein</fullName>
    </recommendedName>
</protein>
<dbReference type="PROSITE" id="PS50025">
    <property type="entry name" value="LAM_G_DOMAIN"/>
    <property type="match status" value="5"/>
</dbReference>
<gene>
    <name evidence="3" type="ORF">KUTeg_016648</name>
</gene>
<feature type="domain" description="Laminin G" evidence="2">
    <location>
        <begin position="1"/>
        <end position="205"/>
    </location>
</feature>
<dbReference type="InterPro" id="IPR013320">
    <property type="entry name" value="ConA-like_dom_sf"/>
</dbReference>
<comment type="caution">
    <text evidence="3">The sequence shown here is derived from an EMBL/GenBank/DDBJ whole genome shotgun (WGS) entry which is preliminary data.</text>
</comment>
<name>A0ABQ9ES48_TEGGR</name>
<evidence type="ECO:0000256" key="1">
    <source>
        <dbReference type="PROSITE-ProRule" id="PRU00122"/>
    </source>
</evidence>
<dbReference type="SMART" id="SM00282">
    <property type="entry name" value="LamG"/>
    <property type="match status" value="5"/>
</dbReference>
<dbReference type="Gene3D" id="2.60.120.200">
    <property type="match status" value="5"/>
</dbReference>
<reference evidence="3 4" key="1">
    <citation type="submission" date="2022-12" db="EMBL/GenBank/DDBJ databases">
        <title>Chromosome-level genome of Tegillarca granosa.</title>
        <authorList>
            <person name="Kim J."/>
        </authorList>
    </citation>
    <scope>NUCLEOTIDE SEQUENCE [LARGE SCALE GENOMIC DNA]</scope>
    <source>
        <strain evidence="3">Teg-2019</strain>
        <tissue evidence="3">Adductor muscle</tissue>
    </source>
</reference>
<accession>A0ABQ9ES48</accession>
<feature type="disulfide bond" evidence="1">
    <location>
        <begin position="951"/>
        <end position="978"/>
    </location>
</feature>
<evidence type="ECO:0000313" key="3">
    <source>
        <dbReference type="EMBL" id="KAJ8306103.1"/>
    </source>
</evidence>
<evidence type="ECO:0000259" key="2">
    <source>
        <dbReference type="PROSITE" id="PS50025"/>
    </source>
</evidence>
<dbReference type="PANTHER" id="PTHR15036">
    <property type="entry name" value="PIKACHURIN-LIKE PROTEIN"/>
    <property type="match status" value="1"/>
</dbReference>
<dbReference type="Pfam" id="PF02210">
    <property type="entry name" value="Laminin_G_2"/>
    <property type="match status" value="3"/>
</dbReference>
<proteinExistence type="predicted"/>
<feature type="domain" description="Laminin G" evidence="2">
    <location>
        <begin position="212"/>
        <end position="385"/>
    </location>
</feature>
<comment type="caution">
    <text evidence="1">Lacks conserved residue(s) required for the propagation of feature annotation.</text>
</comment>
<dbReference type="Pfam" id="PF00054">
    <property type="entry name" value="Laminin_G_1"/>
    <property type="match status" value="2"/>
</dbReference>
<dbReference type="SUPFAM" id="SSF49899">
    <property type="entry name" value="Concanavalin A-like lectins/glucanases"/>
    <property type="match status" value="5"/>
</dbReference>
<dbReference type="Proteomes" id="UP001217089">
    <property type="component" value="Unassembled WGS sequence"/>
</dbReference>
<sequence>MILQEVKLTGFVLVWNSWVIPQLHSVIHLTLTRPDLIVKCSMYVKTTQRDGLLSYIGSEMIPDRPVPDYLSLELRNGKPVFKFNLGSGAGEIVHPWDIADGNWYKLTAERIGKTGYLKVNRDEKLGEPELTREGNSSGTFTVLELNPVTTKFYVGGVPDVILVPYGVQRANFEGFIEDIAFDESPMGLWNFLYGENNYMGAIERSELRTRSTTGFRFNGKGYVILDASEINFKPNIKGSIILQFKTYARNGLLMYMGKGRDFTSLELRDGRVLFQYDLGGMPAKLMSNRTYNDGEWHKIQAERFKQNGSLLIDRGDSVRGASPGTLSELAYTNDIFIGGYNKEELPVSKYVESTGFDGCIENVQFDTNKIDLNRNKVALGVIRGCPDQTLRTATFRQGQISYVAFPSDSVGVNFDVTFRMKTLSNDSMLLYTTNDDQTTAFSVSVVDGRVIVTSNPGNDLTRLESTVNTYNDGRWHYISIMKMGNKLMMNIDDQEMVNKTARTFADNVVTERPLYFGATDFTVAENLVGSTQPFFGCMSDVTINGRFLNFAEIPENYVNSVSFTECPLEDPEIDITIVPTLPPIVTEPTDETIVETTTPEVRPCALPLNTDLTGEGGTVDGTRFGIQRDSRQELSTLVSRLRVRSKMSVDIRTVASTGLIFYTADANHVDSFSIFMRKGKVVFQFNCGTGLAVITSIKEYNDGNWHNIEVYRNQKRGTLTIDGELVGEGESAGSTRSLNVYPPHYLGGLPDDVAEKAKKNLKDASGSFIGCIKNFKSMDKSIPEASITNVGSIQQCNSRLESGTFFHTDGGYVQLYENFNVGLDLSFSLSIRPRNLTGVILAVHAGTNSGDFMLLEMVNGQIVFKADNGKGIFTARYIPPLENTMCDGNWHYIEASKVKNVLLLKVDGSELNRGVGEAGTSETNTNDELFLGGVPDLNRRGVEANGNFIGCIRNFELDDVPQYPGSGTIFGSVKTDSCPVM</sequence>
<dbReference type="InterPro" id="IPR001791">
    <property type="entry name" value="Laminin_G"/>
</dbReference>
<dbReference type="CDD" id="cd00110">
    <property type="entry name" value="LamG"/>
    <property type="match status" value="5"/>
</dbReference>
<dbReference type="EMBL" id="JARBDR010000813">
    <property type="protein sequence ID" value="KAJ8306103.1"/>
    <property type="molecule type" value="Genomic_DNA"/>
</dbReference>
<dbReference type="InterPro" id="IPR050372">
    <property type="entry name" value="Neurexin-related_CASP"/>
</dbReference>
<evidence type="ECO:0000313" key="4">
    <source>
        <dbReference type="Proteomes" id="UP001217089"/>
    </source>
</evidence>
<dbReference type="PANTHER" id="PTHR15036:SF67">
    <property type="entry name" value="LAMININ SUBUNIT ALPHA-LIKE PROTEIN"/>
    <property type="match status" value="1"/>
</dbReference>
<organism evidence="3 4">
    <name type="scientific">Tegillarca granosa</name>
    <name type="common">Malaysian cockle</name>
    <name type="synonym">Anadara granosa</name>
    <dbReference type="NCBI Taxonomy" id="220873"/>
    <lineage>
        <taxon>Eukaryota</taxon>
        <taxon>Metazoa</taxon>
        <taxon>Spiralia</taxon>
        <taxon>Lophotrochozoa</taxon>
        <taxon>Mollusca</taxon>
        <taxon>Bivalvia</taxon>
        <taxon>Autobranchia</taxon>
        <taxon>Pteriomorphia</taxon>
        <taxon>Arcoida</taxon>
        <taxon>Arcoidea</taxon>
        <taxon>Arcidae</taxon>
        <taxon>Tegillarca</taxon>
    </lineage>
</organism>
<feature type="domain" description="Laminin G" evidence="2">
    <location>
        <begin position="621"/>
        <end position="796"/>
    </location>
</feature>
<feature type="domain" description="Laminin G" evidence="2">
    <location>
        <begin position="392"/>
        <end position="566"/>
    </location>
</feature>
<keyword evidence="1" id="KW-1015">Disulfide bond</keyword>